<gene>
    <name evidence="3" type="ORF">EOJ36_02035</name>
</gene>
<dbReference type="PANTHER" id="PTHR30336:SF4">
    <property type="entry name" value="ENVELOPE BIOGENESIS FACTOR ELYC"/>
    <property type="match status" value="1"/>
</dbReference>
<feature type="transmembrane region" description="Helical" evidence="1">
    <location>
        <begin position="12"/>
        <end position="29"/>
    </location>
</feature>
<dbReference type="InterPro" id="IPR051599">
    <property type="entry name" value="Cell_Envelope_Assoc"/>
</dbReference>
<sequence length="259" mass="29630">MFFVLSKILDLFLLPIFWIIISIVILKFVKSEKIRKCIIWGQLFFLLILSNGRFTHWVYNLWEPPYQPFPNQKYSYGVVLTGGIISDLGKNSNLIHFSSHSDRLMQAVILYKRGIIEHILISGGNVSIQGGLIKDNTKETEKSIEFLRLIGIPDSSIIMENQSRNTHENAEFTKRKLTELNAQQEKILLITSAFHMKRSSACFTKAGVAHDVFPAIKAGKDTNAGILNDFIPDEENLYKNSQLIHEIVGYVVYKLMDYC</sequence>
<accession>A0A437PX35</accession>
<dbReference type="Pfam" id="PF02698">
    <property type="entry name" value="DUF218"/>
    <property type="match status" value="1"/>
</dbReference>
<keyword evidence="1" id="KW-1133">Transmembrane helix</keyword>
<keyword evidence="1" id="KW-0472">Membrane</keyword>
<keyword evidence="1" id="KW-0812">Transmembrane</keyword>
<feature type="domain" description="DUF218" evidence="2">
    <location>
        <begin position="78"/>
        <end position="249"/>
    </location>
</feature>
<organism evidence="3 4">
    <name type="scientific">Sandaracinomonas limnophila</name>
    <dbReference type="NCBI Taxonomy" id="1862386"/>
    <lineage>
        <taxon>Bacteria</taxon>
        <taxon>Pseudomonadati</taxon>
        <taxon>Bacteroidota</taxon>
        <taxon>Cytophagia</taxon>
        <taxon>Cytophagales</taxon>
        <taxon>Flectobacillaceae</taxon>
        <taxon>Sandaracinomonas</taxon>
    </lineage>
</organism>
<name>A0A437PX35_9BACT</name>
<dbReference type="Proteomes" id="UP000282832">
    <property type="component" value="Unassembled WGS sequence"/>
</dbReference>
<dbReference type="AlphaFoldDB" id="A0A437PX35"/>
<dbReference type="CDD" id="cd06259">
    <property type="entry name" value="YdcF-like"/>
    <property type="match status" value="1"/>
</dbReference>
<dbReference type="GO" id="GO:0005886">
    <property type="term" value="C:plasma membrane"/>
    <property type="evidence" value="ECO:0007669"/>
    <property type="project" value="TreeGrafter"/>
</dbReference>
<dbReference type="EMBL" id="SACY01000001">
    <property type="protein sequence ID" value="RVU26799.1"/>
    <property type="molecule type" value="Genomic_DNA"/>
</dbReference>
<reference evidence="3 4" key="1">
    <citation type="submission" date="2019-01" db="EMBL/GenBank/DDBJ databases">
        <authorList>
            <person name="Chen W.-M."/>
        </authorList>
    </citation>
    <scope>NUCLEOTIDE SEQUENCE [LARGE SCALE GENOMIC DNA]</scope>
    <source>
        <strain evidence="3 4">FSY-15</strain>
    </source>
</reference>
<evidence type="ECO:0000313" key="4">
    <source>
        <dbReference type="Proteomes" id="UP000282832"/>
    </source>
</evidence>
<dbReference type="InterPro" id="IPR003848">
    <property type="entry name" value="DUF218"/>
</dbReference>
<dbReference type="GO" id="GO:0000270">
    <property type="term" value="P:peptidoglycan metabolic process"/>
    <property type="evidence" value="ECO:0007669"/>
    <property type="project" value="TreeGrafter"/>
</dbReference>
<evidence type="ECO:0000313" key="3">
    <source>
        <dbReference type="EMBL" id="RVU26799.1"/>
    </source>
</evidence>
<keyword evidence="4" id="KW-1185">Reference proteome</keyword>
<dbReference type="OrthoDB" id="9782395at2"/>
<protein>
    <submittedName>
        <fullName evidence="3">YdcF family protein</fullName>
    </submittedName>
</protein>
<evidence type="ECO:0000259" key="2">
    <source>
        <dbReference type="Pfam" id="PF02698"/>
    </source>
</evidence>
<dbReference type="PANTHER" id="PTHR30336">
    <property type="entry name" value="INNER MEMBRANE PROTEIN, PROBABLE PERMEASE"/>
    <property type="match status" value="1"/>
</dbReference>
<dbReference type="InterPro" id="IPR014729">
    <property type="entry name" value="Rossmann-like_a/b/a_fold"/>
</dbReference>
<comment type="caution">
    <text evidence="3">The sequence shown here is derived from an EMBL/GenBank/DDBJ whole genome shotgun (WGS) entry which is preliminary data.</text>
</comment>
<evidence type="ECO:0000256" key="1">
    <source>
        <dbReference type="SAM" id="Phobius"/>
    </source>
</evidence>
<dbReference type="Gene3D" id="3.40.50.620">
    <property type="entry name" value="HUPs"/>
    <property type="match status" value="1"/>
</dbReference>
<feature type="transmembrane region" description="Helical" evidence="1">
    <location>
        <begin position="38"/>
        <end position="59"/>
    </location>
</feature>
<dbReference type="GO" id="GO:0043164">
    <property type="term" value="P:Gram-negative-bacterium-type cell wall biogenesis"/>
    <property type="evidence" value="ECO:0007669"/>
    <property type="project" value="TreeGrafter"/>
</dbReference>
<proteinExistence type="predicted"/>